<evidence type="ECO:0000313" key="5">
    <source>
        <dbReference type="Proteomes" id="UP001085076"/>
    </source>
</evidence>
<dbReference type="SUPFAM" id="SSF100897">
    <property type="entry name" value="Plant proteinase inhibitors"/>
    <property type="match status" value="1"/>
</dbReference>
<dbReference type="Pfam" id="PF02428">
    <property type="entry name" value="Prot_inhib_II"/>
    <property type="match status" value="1"/>
</dbReference>
<evidence type="ECO:0000256" key="2">
    <source>
        <dbReference type="ARBA" id="ARBA00022900"/>
    </source>
</evidence>
<gene>
    <name evidence="4" type="ORF">J5N97_003595</name>
</gene>
<evidence type="ECO:0000313" key="4">
    <source>
        <dbReference type="EMBL" id="KAJ0985239.1"/>
    </source>
</evidence>
<reference evidence="4" key="2">
    <citation type="journal article" date="2022" name="Hortic Res">
        <title>The genome of Dioscorea zingiberensis sheds light on the biosynthesis, origin and evolution of the medicinally important diosgenin saponins.</title>
        <authorList>
            <person name="Li Y."/>
            <person name="Tan C."/>
            <person name="Li Z."/>
            <person name="Guo J."/>
            <person name="Li S."/>
            <person name="Chen X."/>
            <person name="Wang C."/>
            <person name="Dai X."/>
            <person name="Yang H."/>
            <person name="Song W."/>
            <person name="Hou L."/>
            <person name="Xu J."/>
            <person name="Tong Z."/>
            <person name="Xu A."/>
            <person name="Yuan X."/>
            <person name="Wang W."/>
            <person name="Yang Q."/>
            <person name="Chen L."/>
            <person name="Sun Z."/>
            <person name="Wang K."/>
            <person name="Pan B."/>
            <person name="Chen J."/>
            <person name="Bao Y."/>
            <person name="Liu F."/>
            <person name="Qi X."/>
            <person name="Gang D.R."/>
            <person name="Wen J."/>
            <person name="Li J."/>
        </authorList>
    </citation>
    <scope>NUCLEOTIDE SEQUENCE</scope>
    <source>
        <strain evidence="4">Dzin_1.0</strain>
    </source>
</reference>
<proteinExistence type="inferred from homology"/>
<sequence length="80" mass="8583">MTSIKLFTTLLLILSGMTMFQENKSGCMGVIACPQYCLDVAYMTCTSSANQHLPGKCNCCLAPKGCILHLNDGSQVNCTT</sequence>
<dbReference type="Gene3D" id="3.30.60.30">
    <property type="match status" value="1"/>
</dbReference>
<dbReference type="GO" id="GO:0004867">
    <property type="term" value="F:serine-type endopeptidase inhibitor activity"/>
    <property type="evidence" value="ECO:0007669"/>
    <property type="project" value="UniProtKB-KW"/>
</dbReference>
<dbReference type="PANTHER" id="PTHR33832:SF15">
    <property type="entry name" value="SERINE-TYPE ENDOPEPTIDASE INHIBITOR"/>
    <property type="match status" value="1"/>
</dbReference>
<evidence type="ECO:0000256" key="1">
    <source>
        <dbReference type="ARBA" id="ARBA00007766"/>
    </source>
</evidence>
<keyword evidence="2" id="KW-0646">Protease inhibitor</keyword>
<reference evidence="4" key="1">
    <citation type="submission" date="2021-03" db="EMBL/GenBank/DDBJ databases">
        <authorList>
            <person name="Li Z."/>
            <person name="Yang C."/>
        </authorList>
    </citation>
    <scope>NUCLEOTIDE SEQUENCE</scope>
    <source>
        <strain evidence="4">Dzin_1.0</strain>
        <tissue evidence="4">Leaf</tissue>
    </source>
</reference>
<keyword evidence="5" id="KW-1185">Reference proteome</keyword>
<feature type="chain" id="PRO_5038484012" evidence="3">
    <location>
        <begin position="21"/>
        <end position="80"/>
    </location>
</feature>
<comment type="caution">
    <text evidence="4">The sequence shown here is derived from an EMBL/GenBank/DDBJ whole genome shotgun (WGS) entry which is preliminary data.</text>
</comment>
<feature type="signal peptide" evidence="3">
    <location>
        <begin position="1"/>
        <end position="20"/>
    </location>
</feature>
<dbReference type="PANTHER" id="PTHR33832">
    <property type="entry name" value="SERINE-TYPE ENDOPEPTIDASE INHIBITOR"/>
    <property type="match status" value="1"/>
</dbReference>
<protein>
    <submittedName>
        <fullName evidence="4">Uncharacterized protein</fullName>
    </submittedName>
</protein>
<dbReference type="InterPro" id="IPR003465">
    <property type="entry name" value="Prot_inh_I20"/>
</dbReference>
<name>A0A9D5D645_9LILI</name>
<dbReference type="AlphaFoldDB" id="A0A9D5D645"/>
<comment type="similarity">
    <text evidence="1">Belongs to the protease inhibitor I20 (potato type II proteinase inhibitor) family.</text>
</comment>
<evidence type="ECO:0000256" key="3">
    <source>
        <dbReference type="SAM" id="SignalP"/>
    </source>
</evidence>
<dbReference type="InterPro" id="IPR051391">
    <property type="entry name" value="Protease_inhibitor_I20"/>
</dbReference>
<dbReference type="EMBL" id="JAGGNH010000001">
    <property type="protein sequence ID" value="KAJ0985239.1"/>
    <property type="molecule type" value="Genomic_DNA"/>
</dbReference>
<organism evidence="4 5">
    <name type="scientific">Dioscorea zingiberensis</name>
    <dbReference type="NCBI Taxonomy" id="325984"/>
    <lineage>
        <taxon>Eukaryota</taxon>
        <taxon>Viridiplantae</taxon>
        <taxon>Streptophyta</taxon>
        <taxon>Embryophyta</taxon>
        <taxon>Tracheophyta</taxon>
        <taxon>Spermatophyta</taxon>
        <taxon>Magnoliopsida</taxon>
        <taxon>Liliopsida</taxon>
        <taxon>Dioscoreales</taxon>
        <taxon>Dioscoreaceae</taxon>
        <taxon>Dioscorea</taxon>
    </lineage>
</organism>
<accession>A0A9D5D645</accession>
<dbReference type="OrthoDB" id="1539471at2759"/>
<keyword evidence="3" id="KW-0732">Signal</keyword>
<keyword evidence="2" id="KW-0722">Serine protease inhibitor</keyword>
<dbReference type="Proteomes" id="UP001085076">
    <property type="component" value="Miscellaneous, Linkage group lg01"/>
</dbReference>